<keyword evidence="2" id="KW-1185">Reference proteome</keyword>
<gene>
    <name evidence="1" type="ORF">PFISCL1PPCAC_456</name>
</gene>
<feature type="non-terminal residue" evidence="1">
    <location>
        <position position="1"/>
    </location>
</feature>
<evidence type="ECO:0000313" key="2">
    <source>
        <dbReference type="Proteomes" id="UP001432322"/>
    </source>
</evidence>
<dbReference type="EMBL" id="BTSY01000001">
    <property type="protein sequence ID" value="GMT09159.1"/>
    <property type="molecule type" value="Genomic_DNA"/>
</dbReference>
<name>A0AAV5UTR9_9BILA</name>
<dbReference type="Proteomes" id="UP001432322">
    <property type="component" value="Unassembled WGS sequence"/>
</dbReference>
<dbReference type="AlphaFoldDB" id="A0AAV5UTR9"/>
<comment type="caution">
    <text evidence="1">The sequence shown here is derived from an EMBL/GenBank/DDBJ whole genome shotgun (WGS) entry which is preliminary data.</text>
</comment>
<evidence type="ECO:0000313" key="1">
    <source>
        <dbReference type="EMBL" id="GMT09159.1"/>
    </source>
</evidence>
<reference evidence="1" key="1">
    <citation type="submission" date="2023-10" db="EMBL/GenBank/DDBJ databases">
        <title>Genome assembly of Pristionchus species.</title>
        <authorList>
            <person name="Yoshida K."/>
            <person name="Sommer R.J."/>
        </authorList>
    </citation>
    <scope>NUCLEOTIDE SEQUENCE</scope>
    <source>
        <strain evidence="1">RS5133</strain>
    </source>
</reference>
<accession>A0AAV5UTR9</accession>
<feature type="non-terminal residue" evidence="1">
    <location>
        <position position="101"/>
    </location>
</feature>
<protein>
    <submittedName>
        <fullName evidence="1">Uncharacterized protein</fullName>
    </submittedName>
</protein>
<sequence>LVLLEPSGHIVAHGACVVDEREVGVGLLALGRSRLLEVGVFSLVLILQFLCKSRVRRLGNNALLVQHRNDTERLLDELNAGLEVEAEVDELPLDVLALVLL</sequence>
<organism evidence="1 2">
    <name type="scientific">Pristionchus fissidentatus</name>
    <dbReference type="NCBI Taxonomy" id="1538716"/>
    <lineage>
        <taxon>Eukaryota</taxon>
        <taxon>Metazoa</taxon>
        <taxon>Ecdysozoa</taxon>
        <taxon>Nematoda</taxon>
        <taxon>Chromadorea</taxon>
        <taxon>Rhabditida</taxon>
        <taxon>Rhabditina</taxon>
        <taxon>Diplogasteromorpha</taxon>
        <taxon>Diplogasteroidea</taxon>
        <taxon>Neodiplogasteridae</taxon>
        <taxon>Pristionchus</taxon>
    </lineage>
</organism>
<proteinExistence type="predicted"/>